<dbReference type="Proteomes" id="UP001595867">
    <property type="component" value="Unassembled WGS sequence"/>
</dbReference>
<organism evidence="1 2">
    <name type="scientific">Actinoplanes subglobosus</name>
    <dbReference type="NCBI Taxonomy" id="1547892"/>
    <lineage>
        <taxon>Bacteria</taxon>
        <taxon>Bacillati</taxon>
        <taxon>Actinomycetota</taxon>
        <taxon>Actinomycetes</taxon>
        <taxon>Micromonosporales</taxon>
        <taxon>Micromonosporaceae</taxon>
        <taxon>Actinoplanes</taxon>
    </lineage>
</organism>
<protein>
    <submittedName>
        <fullName evidence="1">Uncharacterized protein</fullName>
    </submittedName>
</protein>
<proteinExistence type="predicted"/>
<sequence length="192" mass="21582">MTGITGGELGREAARRLAERCRDIQPGLTGAEFDRIEQSYGFAFADDHRAFLAAGLPVGGSWPDWRNGDPQVLRDKLTWPVEGVLYDVEHNAYWNNGWGERPAQTSVAVGRARKHLATVPTLVPVYSHRYLPAGRDTSGHPVMSMYQTDIIYYGMNLLDYVYQEFSAGPGIRRSDPRWEPLATVPFWRDLVG</sequence>
<accession>A0ABV8J6A0</accession>
<evidence type="ECO:0000313" key="2">
    <source>
        <dbReference type="Proteomes" id="UP001595867"/>
    </source>
</evidence>
<dbReference type="RefSeq" id="WP_378072672.1">
    <property type="nucleotide sequence ID" value="NZ_JBHSBL010000029.1"/>
</dbReference>
<gene>
    <name evidence="1" type="ORF">ACFO0C_43235</name>
</gene>
<keyword evidence="2" id="KW-1185">Reference proteome</keyword>
<dbReference type="PANTHER" id="PTHR32011:SF2">
    <property type="entry name" value="OS08G0472400 PROTEIN"/>
    <property type="match status" value="1"/>
</dbReference>
<reference evidence="2" key="1">
    <citation type="journal article" date="2019" name="Int. J. Syst. Evol. Microbiol.">
        <title>The Global Catalogue of Microorganisms (GCM) 10K type strain sequencing project: providing services to taxonomists for standard genome sequencing and annotation.</title>
        <authorList>
            <consortium name="The Broad Institute Genomics Platform"/>
            <consortium name="The Broad Institute Genome Sequencing Center for Infectious Disease"/>
            <person name="Wu L."/>
            <person name="Ma J."/>
        </authorList>
    </citation>
    <scope>NUCLEOTIDE SEQUENCE [LARGE SCALE GENOMIC DNA]</scope>
    <source>
        <strain evidence="2">TBRC 5832</strain>
    </source>
</reference>
<dbReference type="EMBL" id="JBHSBL010000029">
    <property type="protein sequence ID" value="MFC4071794.1"/>
    <property type="molecule type" value="Genomic_DNA"/>
</dbReference>
<dbReference type="PANTHER" id="PTHR32011">
    <property type="entry name" value="OS08G0472400 PROTEIN"/>
    <property type="match status" value="1"/>
</dbReference>
<evidence type="ECO:0000313" key="1">
    <source>
        <dbReference type="EMBL" id="MFC4071794.1"/>
    </source>
</evidence>
<name>A0ABV8J6A0_9ACTN</name>
<comment type="caution">
    <text evidence="1">The sequence shown here is derived from an EMBL/GenBank/DDBJ whole genome shotgun (WGS) entry which is preliminary data.</text>
</comment>